<dbReference type="EC" id="1.3.5.3" evidence="7"/>
<keyword evidence="1 7" id="KW-0285">Flavoprotein</keyword>
<dbReference type="RefSeq" id="WP_093409434.1">
    <property type="nucleotide sequence ID" value="NZ_FOVL01000013.1"/>
</dbReference>
<name>A0A1I5B4H4_9FLAO</name>
<comment type="similarity">
    <text evidence="7">Belongs to the HemG family.</text>
</comment>
<comment type="function">
    <text evidence="7">Catalyzes the 6-electron oxidation of protoporphyrinogen IX to form protoporphyrin IX; under anaerobic conditions uses menaquinone as an electron acceptor, under aerobic conditions uses ubiquinone as an electron acceptor.</text>
</comment>
<evidence type="ECO:0000259" key="8">
    <source>
        <dbReference type="Pfam" id="PF12724"/>
    </source>
</evidence>
<dbReference type="Proteomes" id="UP000199153">
    <property type="component" value="Unassembled WGS sequence"/>
</dbReference>
<dbReference type="SUPFAM" id="SSF52218">
    <property type="entry name" value="Flavoproteins"/>
    <property type="match status" value="1"/>
</dbReference>
<keyword evidence="10" id="KW-1185">Reference proteome</keyword>
<dbReference type="UniPathway" id="UPA00251">
    <property type="reaction ID" value="UER00324"/>
</dbReference>
<dbReference type="GO" id="GO:0006782">
    <property type="term" value="P:protoporphyrinogen IX biosynthetic process"/>
    <property type="evidence" value="ECO:0007669"/>
    <property type="project" value="UniProtKB-UniRule"/>
</dbReference>
<keyword evidence="2 7" id="KW-0288">FMN</keyword>
<keyword evidence="3 7" id="KW-0547">Nucleotide-binding</keyword>
<comment type="catalytic activity">
    <reaction evidence="7">
        <text>protoporphyrinogen IX + 3 a ubiquinone = protoporphyrin IX + 3 a ubiquinol</text>
        <dbReference type="Rhea" id="RHEA:63936"/>
        <dbReference type="Rhea" id="RHEA-COMP:9565"/>
        <dbReference type="Rhea" id="RHEA-COMP:9566"/>
        <dbReference type="ChEBI" id="CHEBI:16389"/>
        <dbReference type="ChEBI" id="CHEBI:17976"/>
        <dbReference type="ChEBI" id="CHEBI:57306"/>
        <dbReference type="ChEBI" id="CHEBI:57307"/>
    </reaction>
</comment>
<keyword evidence="7" id="KW-1003">Cell membrane</keyword>
<evidence type="ECO:0000256" key="7">
    <source>
        <dbReference type="HAMAP-Rule" id="MF_00853"/>
    </source>
</evidence>
<dbReference type="InterPro" id="IPR029039">
    <property type="entry name" value="Flavoprotein-like_sf"/>
</dbReference>
<dbReference type="InterPro" id="IPR026816">
    <property type="entry name" value="Flavodoxin_dom"/>
</dbReference>
<dbReference type="Gene3D" id="3.40.50.360">
    <property type="match status" value="1"/>
</dbReference>
<comment type="pathway">
    <text evidence="7">Porphyrin-containing compound metabolism; protoporphyrin-IX biosynthesis; protoporphyrin-IX from protoporphyrinogen-IX: step 1/1.</text>
</comment>
<dbReference type="STRING" id="287099.SAMN05660413_02168"/>
<dbReference type="OrthoDB" id="9795729at2"/>
<dbReference type="EMBL" id="FOVL01000013">
    <property type="protein sequence ID" value="SFN69594.1"/>
    <property type="molecule type" value="Genomic_DNA"/>
</dbReference>
<feature type="domain" description="Flavodoxin" evidence="8">
    <location>
        <begin position="7"/>
        <end position="154"/>
    </location>
</feature>
<evidence type="ECO:0000256" key="4">
    <source>
        <dbReference type="ARBA" id="ARBA00023002"/>
    </source>
</evidence>
<evidence type="ECO:0000313" key="9">
    <source>
        <dbReference type="EMBL" id="SFN69594.1"/>
    </source>
</evidence>
<reference evidence="9 10" key="1">
    <citation type="submission" date="2016-10" db="EMBL/GenBank/DDBJ databases">
        <authorList>
            <person name="de Groot N.N."/>
        </authorList>
    </citation>
    <scope>NUCLEOTIDE SEQUENCE [LARGE SCALE GENOMIC DNA]</scope>
    <source>
        <strain evidence="9 10">DSM 17794</strain>
    </source>
</reference>
<dbReference type="PANTHER" id="PTHR38030">
    <property type="entry name" value="PROTOPORPHYRINOGEN IX DEHYDROGENASE [MENAQUINONE]"/>
    <property type="match status" value="1"/>
</dbReference>
<dbReference type="InterPro" id="IPR044264">
    <property type="entry name" value="HemG"/>
</dbReference>
<organism evidence="9 10">
    <name type="scientific">Salegentibacter flavus</name>
    <dbReference type="NCBI Taxonomy" id="287099"/>
    <lineage>
        <taxon>Bacteria</taxon>
        <taxon>Pseudomonadati</taxon>
        <taxon>Bacteroidota</taxon>
        <taxon>Flavobacteriia</taxon>
        <taxon>Flavobacteriales</taxon>
        <taxon>Flavobacteriaceae</taxon>
        <taxon>Salegentibacter</taxon>
    </lineage>
</organism>
<dbReference type="GO" id="GO:0004729">
    <property type="term" value="F:oxygen-dependent protoporphyrinogen oxidase activity"/>
    <property type="evidence" value="ECO:0007669"/>
    <property type="project" value="InterPro"/>
</dbReference>
<evidence type="ECO:0000313" key="10">
    <source>
        <dbReference type="Proteomes" id="UP000199153"/>
    </source>
</evidence>
<gene>
    <name evidence="7" type="primary">hemG</name>
    <name evidence="9" type="ORF">SAMN05660413_02168</name>
</gene>
<comment type="catalytic activity">
    <reaction evidence="7">
        <text>protoporphyrinogen IX + 3 a menaquinone = protoporphyrin IX + 3 a menaquinol</text>
        <dbReference type="Rhea" id="RHEA:27409"/>
        <dbReference type="Rhea" id="RHEA-COMP:9537"/>
        <dbReference type="Rhea" id="RHEA-COMP:9539"/>
        <dbReference type="ChEBI" id="CHEBI:16374"/>
        <dbReference type="ChEBI" id="CHEBI:18151"/>
        <dbReference type="ChEBI" id="CHEBI:57306"/>
        <dbReference type="ChEBI" id="CHEBI:57307"/>
        <dbReference type="EC" id="1.3.5.3"/>
    </reaction>
</comment>
<comment type="subcellular location">
    <subcellularLocation>
        <location evidence="7">Cell membrane</location>
        <topology evidence="7">Peripheral membrane protein</topology>
    </subcellularLocation>
</comment>
<comment type="catalytic activity">
    <reaction evidence="7">
        <text>protoporphyrinogen IX + 3 a quinone = protoporphyrin IX + 3 a quinol</text>
        <dbReference type="Rhea" id="RHEA:65032"/>
        <dbReference type="ChEBI" id="CHEBI:24646"/>
        <dbReference type="ChEBI" id="CHEBI:57306"/>
        <dbReference type="ChEBI" id="CHEBI:57307"/>
        <dbReference type="ChEBI" id="CHEBI:132124"/>
        <dbReference type="EC" id="1.3.5.3"/>
    </reaction>
</comment>
<evidence type="ECO:0000256" key="1">
    <source>
        <dbReference type="ARBA" id="ARBA00022630"/>
    </source>
</evidence>
<sequence length="183" mass="21376">MEKKLGIIYSSVDGQTRKISQALLQQLHRQQIAVKLYSIEDFEEEVTDFDLLVIGAGIRYGKHNLKVRQFVLNNKESLSRISTAFFSVNLVARKSDKNSPETNPYLIKFLKDVNWNPDMLAVFAGKLDYRAYSLLDRIMIKLIMKLTQGPTRTDTTIEYTDWKRVRDFGELVFRELYRDSSRK</sequence>
<evidence type="ECO:0000256" key="2">
    <source>
        <dbReference type="ARBA" id="ARBA00022643"/>
    </source>
</evidence>
<dbReference type="HAMAP" id="MF_00853">
    <property type="entry name" value="HemG"/>
    <property type="match status" value="1"/>
</dbReference>
<dbReference type="AlphaFoldDB" id="A0A1I5B4H4"/>
<dbReference type="GO" id="GO:0010181">
    <property type="term" value="F:FMN binding"/>
    <property type="evidence" value="ECO:0007669"/>
    <property type="project" value="UniProtKB-UniRule"/>
</dbReference>
<accession>A0A1I5B4H4</accession>
<comment type="cofactor">
    <cofactor evidence="7">
        <name>FMN</name>
        <dbReference type="ChEBI" id="CHEBI:58210"/>
    </cofactor>
    <text evidence="7">Binds 1 FMN non-covalently per subunit.</text>
</comment>
<dbReference type="PANTHER" id="PTHR38030:SF2">
    <property type="entry name" value="PROTOPORPHYRINOGEN IX DEHYDROGENASE [QUINONE]"/>
    <property type="match status" value="1"/>
</dbReference>
<keyword evidence="5" id="KW-0472">Membrane</keyword>
<evidence type="ECO:0000256" key="3">
    <source>
        <dbReference type="ARBA" id="ARBA00022741"/>
    </source>
</evidence>
<dbReference type="GO" id="GO:0005886">
    <property type="term" value="C:plasma membrane"/>
    <property type="evidence" value="ECO:0007669"/>
    <property type="project" value="UniProtKB-SubCell"/>
</dbReference>
<evidence type="ECO:0000256" key="5">
    <source>
        <dbReference type="ARBA" id="ARBA00023136"/>
    </source>
</evidence>
<keyword evidence="4 7" id="KW-0560">Oxidoreductase</keyword>
<protein>
    <recommendedName>
        <fullName evidence="7">Protoporphyrinogen IX dehydrogenase [quinone]</fullName>
        <ecNumber evidence="7">1.3.5.3</ecNumber>
    </recommendedName>
    <alternativeName>
        <fullName evidence="7">Protoporphyrinogen IX dehydrogenase [menaquinone]</fullName>
    </alternativeName>
    <alternativeName>
        <fullName evidence="7">Protoporphyrinogen IX dehydrogenase [ubiquinone]</fullName>
    </alternativeName>
    <alternativeName>
        <fullName evidence="7">Protoporphyrinogen oxidase</fullName>
        <shortName evidence="7">PPO</shortName>
    </alternativeName>
</protein>
<dbReference type="NCBIfam" id="NF008316">
    <property type="entry name" value="PRK11104.1"/>
    <property type="match status" value="1"/>
</dbReference>
<dbReference type="Pfam" id="PF12724">
    <property type="entry name" value="Flavodoxin_5"/>
    <property type="match status" value="1"/>
</dbReference>
<dbReference type="GO" id="GO:0070819">
    <property type="term" value="F:menaquinone-dependent protoporphyrinogen oxidase activity"/>
    <property type="evidence" value="ECO:0007669"/>
    <property type="project" value="UniProtKB-UniRule"/>
</dbReference>
<keyword evidence="6 7" id="KW-0627">Porphyrin biosynthesis</keyword>
<evidence type="ECO:0000256" key="6">
    <source>
        <dbReference type="ARBA" id="ARBA00023244"/>
    </source>
</evidence>
<proteinExistence type="inferred from homology"/>
<dbReference type="InterPro" id="IPR052200">
    <property type="entry name" value="Protoporphyrinogen_IX_DH"/>
</dbReference>